<dbReference type="Proteomes" id="UP000244940">
    <property type="component" value="Unassembled WGS sequence"/>
</dbReference>
<feature type="transmembrane region" description="Helical" evidence="8">
    <location>
        <begin position="76"/>
        <end position="98"/>
    </location>
</feature>
<evidence type="ECO:0000313" key="11">
    <source>
        <dbReference type="Proteomes" id="UP000244940"/>
    </source>
</evidence>
<keyword evidence="3" id="KW-1003">Cell membrane</keyword>
<keyword evidence="5 8" id="KW-0812">Transmembrane</keyword>
<comment type="caution">
    <text evidence="10">The sequence shown here is derived from an EMBL/GenBank/DDBJ whole genome shotgun (WGS) entry which is preliminary data.</text>
</comment>
<gene>
    <name evidence="10" type="ORF">C4N9_08405</name>
</gene>
<comment type="similarity">
    <text evidence="8">Belongs to the binding-protein-dependent transport system permease family.</text>
</comment>
<evidence type="ECO:0000259" key="9">
    <source>
        <dbReference type="PROSITE" id="PS50928"/>
    </source>
</evidence>
<dbReference type="Pfam" id="PF00528">
    <property type="entry name" value="BPD_transp_1"/>
    <property type="match status" value="1"/>
</dbReference>
<dbReference type="PANTHER" id="PTHR43357">
    <property type="entry name" value="INNER MEMBRANE ABC TRANSPORTER PERMEASE PROTEIN YDCV"/>
    <property type="match status" value="1"/>
</dbReference>
<name>A0A2U2CD29_9RHOB</name>
<keyword evidence="2 8" id="KW-0813">Transport</keyword>
<dbReference type="InterPro" id="IPR000515">
    <property type="entry name" value="MetI-like"/>
</dbReference>
<dbReference type="CDD" id="cd06261">
    <property type="entry name" value="TM_PBP2"/>
    <property type="match status" value="1"/>
</dbReference>
<evidence type="ECO:0000256" key="2">
    <source>
        <dbReference type="ARBA" id="ARBA00022448"/>
    </source>
</evidence>
<proteinExistence type="inferred from homology"/>
<evidence type="ECO:0000256" key="4">
    <source>
        <dbReference type="ARBA" id="ARBA00022519"/>
    </source>
</evidence>
<dbReference type="AlphaFoldDB" id="A0A2U2CD29"/>
<feature type="transmembrane region" description="Helical" evidence="8">
    <location>
        <begin position="21"/>
        <end position="41"/>
    </location>
</feature>
<evidence type="ECO:0000313" key="10">
    <source>
        <dbReference type="EMBL" id="PWE29752.1"/>
    </source>
</evidence>
<feature type="transmembrane region" description="Helical" evidence="8">
    <location>
        <begin position="141"/>
        <end position="165"/>
    </location>
</feature>
<evidence type="ECO:0000256" key="7">
    <source>
        <dbReference type="ARBA" id="ARBA00023136"/>
    </source>
</evidence>
<dbReference type="SUPFAM" id="SSF161098">
    <property type="entry name" value="MetI-like"/>
    <property type="match status" value="1"/>
</dbReference>
<dbReference type="Gene3D" id="1.10.3720.10">
    <property type="entry name" value="MetI-like"/>
    <property type="match status" value="1"/>
</dbReference>
<dbReference type="OrthoDB" id="6496035at2"/>
<dbReference type="GO" id="GO:0055085">
    <property type="term" value="P:transmembrane transport"/>
    <property type="evidence" value="ECO:0007669"/>
    <property type="project" value="InterPro"/>
</dbReference>
<keyword evidence="6 8" id="KW-1133">Transmembrane helix</keyword>
<keyword evidence="7 8" id="KW-0472">Membrane</keyword>
<dbReference type="InterPro" id="IPR035906">
    <property type="entry name" value="MetI-like_sf"/>
</dbReference>
<evidence type="ECO:0000256" key="5">
    <source>
        <dbReference type="ARBA" id="ARBA00022692"/>
    </source>
</evidence>
<evidence type="ECO:0000256" key="1">
    <source>
        <dbReference type="ARBA" id="ARBA00004429"/>
    </source>
</evidence>
<protein>
    <submittedName>
        <fullName evidence="10">ABC transporter permease</fullName>
    </submittedName>
</protein>
<dbReference type="PANTHER" id="PTHR43357:SF4">
    <property type="entry name" value="INNER MEMBRANE ABC TRANSPORTER PERMEASE PROTEIN YDCV"/>
    <property type="match status" value="1"/>
</dbReference>
<evidence type="ECO:0000256" key="3">
    <source>
        <dbReference type="ARBA" id="ARBA00022475"/>
    </source>
</evidence>
<feature type="transmembrane region" description="Helical" evidence="8">
    <location>
        <begin position="186"/>
        <end position="208"/>
    </location>
</feature>
<evidence type="ECO:0000256" key="8">
    <source>
        <dbReference type="RuleBase" id="RU363032"/>
    </source>
</evidence>
<sequence length="279" mass="30738">MPRGRAEMPESRLKFWTLRAVLILVIVFMLSPILIVVINSFNASQFSAWPPEGFTLDWYRRVLDNPAFRRGAWNSLQVGVLSTLLVLILGTPIAYALARIRMRGLAAFRAVLFAPLVVPRVAIGFALFVLFIVLARPLYGSFAGVVLAHSILMLPFVVAILTASFGEVDPIVEEAARDLGASPLQAFRLAVLPQIKGALLVSGIFAFITSFDEVETTIFIVRPDVNTLPVEMYLFLEQYQDPTLAALSTLLIVFTFAVILIVPFVVRGNALLKMMGSGR</sequence>
<feature type="transmembrane region" description="Helical" evidence="8">
    <location>
        <begin position="110"/>
        <end position="135"/>
    </location>
</feature>
<dbReference type="PROSITE" id="PS50928">
    <property type="entry name" value="ABC_TM1"/>
    <property type="match status" value="1"/>
</dbReference>
<organism evidence="10 11">
    <name type="scientific">Pararhodobacter marinus</name>
    <dbReference type="NCBI Taxonomy" id="2184063"/>
    <lineage>
        <taxon>Bacteria</taxon>
        <taxon>Pseudomonadati</taxon>
        <taxon>Pseudomonadota</taxon>
        <taxon>Alphaproteobacteria</taxon>
        <taxon>Rhodobacterales</taxon>
        <taxon>Paracoccaceae</taxon>
        <taxon>Pararhodobacter</taxon>
    </lineage>
</organism>
<dbReference type="GO" id="GO:0005886">
    <property type="term" value="C:plasma membrane"/>
    <property type="evidence" value="ECO:0007669"/>
    <property type="project" value="UniProtKB-SubCell"/>
</dbReference>
<keyword evidence="11" id="KW-1185">Reference proteome</keyword>
<feature type="transmembrane region" description="Helical" evidence="8">
    <location>
        <begin position="244"/>
        <end position="266"/>
    </location>
</feature>
<comment type="subcellular location">
    <subcellularLocation>
        <location evidence="1">Cell inner membrane</location>
        <topology evidence="1">Multi-pass membrane protein</topology>
    </subcellularLocation>
    <subcellularLocation>
        <location evidence="8">Cell membrane</location>
        <topology evidence="8">Multi-pass membrane protein</topology>
    </subcellularLocation>
</comment>
<reference evidence="10 11" key="1">
    <citation type="submission" date="2018-05" db="EMBL/GenBank/DDBJ databases">
        <title>Pararhodobacter marina sp. nov., isolated from deep-sea water of the Indian Ocean.</title>
        <authorList>
            <person name="Lai Q.Sr."/>
            <person name="Liu X."/>
            <person name="Shao Z."/>
        </authorList>
    </citation>
    <scope>NUCLEOTIDE SEQUENCE [LARGE SCALE GENOMIC DNA]</scope>
    <source>
        <strain evidence="10 11">CIC4N-9</strain>
    </source>
</reference>
<feature type="domain" description="ABC transmembrane type-1" evidence="9">
    <location>
        <begin position="72"/>
        <end position="262"/>
    </location>
</feature>
<dbReference type="EMBL" id="QEYD01000004">
    <property type="protein sequence ID" value="PWE29752.1"/>
    <property type="molecule type" value="Genomic_DNA"/>
</dbReference>
<accession>A0A2U2CD29</accession>
<keyword evidence="4" id="KW-0997">Cell inner membrane</keyword>
<evidence type="ECO:0000256" key="6">
    <source>
        <dbReference type="ARBA" id="ARBA00022989"/>
    </source>
</evidence>